<dbReference type="OrthoDB" id="949109at2"/>
<proteinExistence type="predicted"/>
<feature type="chain" id="PRO_5010273365" description="Lipocalin-like domain-containing protein" evidence="2">
    <location>
        <begin position="25"/>
        <end position="174"/>
    </location>
</feature>
<protein>
    <recommendedName>
        <fullName evidence="3">Lipocalin-like domain-containing protein</fullName>
    </recommendedName>
</protein>
<dbReference type="InterPro" id="IPR024311">
    <property type="entry name" value="Lipocalin-like"/>
</dbReference>
<keyword evidence="2" id="KW-0732">Signal</keyword>
<dbReference type="AlphaFoldDB" id="A0A1S2VKH4"/>
<gene>
    <name evidence="4" type="ORF">BLX24_14320</name>
</gene>
<keyword evidence="5" id="KW-1185">Reference proteome</keyword>
<feature type="domain" description="Lipocalin-like" evidence="3">
    <location>
        <begin position="42"/>
        <end position="149"/>
    </location>
</feature>
<feature type="region of interest" description="Disordered" evidence="1">
    <location>
        <begin position="93"/>
        <end position="113"/>
    </location>
</feature>
<sequence length="174" mass="18808">MNTLLSFNRLRSLVLMALVMTVFAVGCKQSAPEINPNNSPVEGNWHIKAMKVNPAINLGAPFGTVSDLMPLLLELSGSTCLTDLTIKFKGDGSISSDNPTSCKDLDPEETTGVDTNGRWALNGDQITLTDSDGAKTIYKATFSGNTMNWSYQEQMEDESGKTGTYTITLVFTKA</sequence>
<name>A0A1S2VKH4_9BACT</name>
<evidence type="ECO:0000259" key="3">
    <source>
        <dbReference type="Pfam" id="PF13648"/>
    </source>
</evidence>
<organism evidence="4 5">
    <name type="scientific">Arsenicibacter rosenii</name>
    <dbReference type="NCBI Taxonomy" id="1750698"/>
    <lineage>
        <taxon>Bacteria</taxon>
        <taxon>Pseudomonadati</taxon>
        <taxon>Bacteroidota</taxon>
        <taxon>Cytophagia</taxon>
        <taxon>Cytophagales</taxon>
        <taxon>Spirosomataceae</taxon>
        <taxon>Arsenicibacter</taxon>
    </lineage>
</organism>
<evidence type="ECO:0000256" key="1">
    <source>
        <dbReference type="SAM" id="MobiDB-lite"/>
    </source>
</evidence>
<reference evidence="4 5" key="1">
    <citation type="submission" date="2016-10" db="EMBL/GenBank/DDBJ databases">
        <title>Arsenicibacter rosenii gen. nov., sp. nov., an efficient arsenic-methylating bacterium isolated from an arsenic-contaminated paddy soil.</title>
        <authorList>
            <person name="Huang K."/>
        </authorList>
    </citation>
    <scope>NUCLEOTIDE SEQUENCE [LARGE SCALE GENOMIC DNA]</scope>
    <source>
        <strain evidence="4 5">SM-1</strain>
    </source>
</reference>
<dbReference type="Pfam" id="PF13648">
    <property type="entry name" value="Lipocalin_4"/>
    <property type="match status" value="1"/>
</dbReference>
<evidence type="ECO:0000313" key="4">
    <source>
        <dbReference type="EMBL" id="OIN58725.1"/>
    </source>
</evidence>
<accession>A0A1S2VKH4</accession>
<evidence type="ECO:0000313" key="5">
    <source>
        <dbReference type="Proteomes" id="UP000181790"/>
    </source>
</evidence>
<dbReference type="Proteomes" id="UP000181790">
    <property type="component" value="Unassembled WGS sequence"/>
</dbReference>
<dbReference type="RefSeq" id="WP_071503828.1">
    <property type="nucleotide sequence ID" value="NZ_MORL01000006.1"/>
</dbReference>
<evidence type="ECO:0000256" key="2">
    <source>
        <dbReference type="SAM" id="SignalP"/>
    </source>
</evidence>
<feature type="signal peptide" evidence="2">
    <location>
        <begin position="1"/>
        <end position="24"/>
    </location>
</feature>
<dbReference type="EMBL" id="MORL01000006">
    <property type="protein sequence ID" value="OIN58725.1"/>
    <property type="molecule type" value="Genomic_DNA"/>
</dbReference>
<comment type="caution">
    <text evidence="4">The sequence shown here is derived from an EMBL/GenBank/DDBJ whole genome shotgun (WGS) entry which is preliminary data.</text>
</comment>